<evidence type="ECO:0000313" key="2">
    <source>
        <dbReference type="EMBL" id="MPM84852.1"/>
    </source>
</evidence>
<feature type="compositionally biased region" description="Basic and acidic residues" evidence="1">
    <location>
        <begin position="70"/>
        <end position="97"/>
    </location>
</feature>
<dbReference type="AlphaFoldDB" id="A0A645D8C4"/>
<dbReference type="EMBL" id="VSSQ01033308">
    <property type="protein sequence ID" value="MPM84852.1"/>
    <property type="molecule type" value="Genomic_DNA"/>
</dbReference>
<sequence>MLGHPPGQLVGDPADGDHRGQRHAAFAGGTEGGRGDVLGGVVEVRVGHHDGVVVRPTEGLDPLAVPGRGLLDDPGHRGGADERDRVDPGVLEQRGDHVPVAGDDVEDAVGQAGLPVQAGDDHRGGRRRGRRLQHEGVAGGDGDRVHPHRHHHREVERADAGDDADRLAQGVDVHAGRDVVGDLTLQGRGNVAGEVEGLPAALDLTDGVGEGLAVLVHDGGGQLVLMVEDQLAHPEHDVHPLGQRHLAPAELGPAGHPDGVVDVGHRGLEQLGLDPAGRGVLDRDPADGLTVVRGAVDPLFDRLHGLLLLVAGVQLR</sequence>
<feature type="region of interest" description="Disordered" evidence="1">
    <location>
        <begin position="57"/>
        <end position="163"/>
    </location>
</feature>
<reference evidence="2" key="1">
    <citation type="submission" date="2019-08" db="EMBL/GenBank/DDBJ databases">
        <authorList>
            <person name="Kucharzyk K."/>
            <person name="Murdoch R.W."/>
            <person name="Higgins S."/>
            <person name="Loffler F."/>
        </authorList>
    </citation>
    <scope>NUCLEOTIDE SEQUENCE</scope>
</reference>
<feature type="region of interest" description="Disordered" evidence="1">
    <location>
        <begin position="1"/>
        <end position="31"/>
    </location>
</feature>
<protein>
    <submittedName>
        <fullName evidence="2">Uncharacterized protein</fullName>
    </submittedName>
</protein>
<proteinExistence type="predicted"/>
<comment type="caution">
    <text evidence="2">The sequence shown here is derived from an EMBL/GenBank/DDBJ whole genome shotgun (WGS) entry which is preliminary data.</text>
</comment>
<accession>A0A645D8C4</accession>
<feature type="compositionally biased region" description="Basic and acidic residues" evidence="1">
    <location>
        <begin position="153"/>
        <end position="163"/>
    </location>
</feature>
<evidence type="ECO:0000256" key="1">
    <source>
        <dbReference type="SAM" id="MobiDB-lite"/>
    </source>
</evidence>
<gene>
    <name evidence="2" type="ORF">SDC9_131928</name>
</gene>
<organism evidence="2">
    <name type="scientific">bioreactor metagenome</name>
    <dbReference type="NCBI Taxonomy" id="1076179"/>
    <lineage>
        <taxon>unclassified sequences</taxon>
        <taxon>metagenomes</taxon>
        <taxon>ecological metagenomes</taxon>
    </lineage>
</organism>
<name>A0A645D8C4_9ZZZZ</name>